<evidence type="ECO:0000313" key="2">
    <source>
        <dbReference type="Proteomes" id="UP000824175"/>
    </source>
</evidence>
<dbReference type="AlphaFoldDB" id="A0A9D1L1W7"/>
<name>A0A9D1L1W7_9FIRM</name>
<dbReference type="Proteomes" id="UP000824175">
    <property type="component" value="Unassembled WGS sequence"/>
</dbReference>
<reference evidence="1" key="1">
    <citation type="submission" date="2020-10" db="EMBL/GenBank/DDBJ databases">
        <authorList>
            <person name="Gilroy R."/>
        </authorList>
    </citation>
    <scope>NUCLEOTIDE SEQUENCE</scope>
    <source>
        <strain evidence="1">CHK195-11698</strain>
    </source>
</reference>
<organism evidence="1 2">
    <name type="scientific">Candidatus Fimiplasma intestinipullorum</name>
    <dbReference type="NCBI Taxonomy" id="2840825"/>
    <lineage>
        <taxon>Bacteria</taxon>
        <taxon>Bacillati</taxon>
        <taxon>Bacillota</taxon>
        <taxon>Clostridia</taxon>
        <taxon>Eubacteriales</taxon>
        <taxon>Candidatus Fimiplasma</taxon>
    </lineage>
</organism>
<sequence>MQEYQMLLLRPKTLQLKESYPDFIDYCLGYDFQTKYDLAFYEEWFEPLEKYDRLLYERFCERQDYRYKDHFHYIYNEMTKEISIMIINPYQITLKCDRISNVLVQTLKEANHCFRIFRHDKCYEEVVI</sequence>
<evidence type="ECO:0000313" key="1">
    <source>
        <dbReference type="EMBL" id="HIU14561.1"/>
    </source>
</evidence>
<gene>
    <name evidence="1" type="primary">sirA</name>
    <name evidence="1" type="ORF">IAD15_10935</name>
</gene>
<reference evidence="1" key="2">
    <citation type="journal article" date="2021" name="PeerJ">
        <title>Extensive microbial diversity within the chicken gut microbiome revealed by metagenomics and culture.</title>
        <authorList>
            <person name="Gilroy R."/>
            <person name="Ravi A."/>
            <person name="Getino M."/>
            <person name="Pursley I."/>
            <person name="Horton D.L."/>
            <person name="Alikhan N.F."/>
            <person name="Baker D."/>
            <person name="Gharbi K."/>
            <person name="Hall N."/>
            <person name="Watson M."/>
            <person name="Adriaenssens E.M."/>
            <person name="Foster-Nyarko E."/>
            <person name="Jarju S."/>
            <person name="Secka A."/>
            <person name="Antonio M."/>
            <person name="Oren A."/>
            <person name="Chaudhuri R.R."/>
            <person name="La Ragione R."/>
            <person name="Hildebrand F."/>
            <person name="Pallen M.J."/>
        </authorList>
    </citation>
    <scope>NUCLEOTIDE SEQUENCE</scope>
    <source>
        <strain evidence="1">CHK195-11698</strain>
    </source>
</reference>
<comment type="caution">
    <text evidence="1">The sequence shown here is derived from an EMBL/GenBank/DDBJ whole genome shotgun (WGS) entry which is preliminary data.</text>
</comment>
<protein>
    <submittedName>
        <fullName evidence="1">Sporulation inhibitor of replication protein SirA</fullName>
    </submittedName>
</protein>
<proteinExistence type="predicted"/>
<accession>A0A9D1L1W7</accession>
<dbReference type="EMBL" id="DVMJ01000097">
    <property type="protein sequence ID" value="HIU14561.1"/>
    <property type="molecule type" value="Genomic_DNA"/>
</dbReference>